<dbReference type="NCBIfam" id="TIGR00400">
    <property type="entry name" value="mgtE"/>
    <property type="match status" value="1"/>
</dbReference>
<comment type="caution">
    <text evidence="11">The sequence shown here is derived from an EMBL/GenBank/DDBJ whole genome shotgun (WGS) entry which is preliminary data.</text>
</comment>
<gene>
    <name evidence="11" type="primary">mgtE</name>
    <name evidence="11" type="ORF">FXF47_03780</name>
</gene>
<evidence type="ECO:0000256" key="8">
    <source>
        <dbReference type="PROSITE-ProRule" id="PRU00703"/>
    </source>
</evidence>
<keyword evidence="7 9" id="KW-0472">Membrane</keyword>
<evidence type="ECO:0000256" key="5">
    <source>
        <dbReference type="ARBA" id="ARBA00022842"/>
    </source>
</evidence>
<dbReference type="Pfam" id="PF03448">
    <property type="entry name" value="MgtE_N"/>
    <property type="match status" value="1"/>
</dbReference>
<dbReference type="Gene3D" id="3.10.580.10">
    <property type="entry name" value="CBS-domain"/>
    <property type="match status" value="1"/>
</dbReference>
<keyword evidence="5 9" id="KW-0460">Magnesium</keyword>
<feature type="domain" description="CBS" evidence="10">
    <location>
        <begin position="137"/>
        <end position="199"/>
    </location>
</feature>
<evidence type="ECO:0000256" key="1">
    <source>
        <dbReference type="ARBA" id="ARBA00004141"/>
    </source>
</evidence>
<dbReference type="AlphaFoldDB" id="A0A5D0MCH3"/>
<reference evidence="11" key="1">
    <citation type="submission" date="2019-08" db="EMBL/GenBank/DDBJ databases">
        <title>Genomic characterization of a novel candidate phylum (ARYD3) from a high temperature, high salinity tertiary oil reservoir in north central Oklahoma, USA.</title>
        <authorList>
            <person name="Youssef N.H."/>
            <person name="Yadav A."/>
            <person name="Elshahed M.S."/>
        </authorList>
    </citation>
    <scope>NUCLEOTIDE SEQUENCE [LARGE SCALE GENOMIC DNA]</scope>
    <source>
        <strain evidence="11">ARYD3</strain>
    </source>
</reference>
<feature type="domain" description="CBS" evidence="10">
    <location>
        <begin position="200"/>
        <end position="258"/>
    </location>
</feature>
<evidence type="ECO:0000256" key="2">
    <source>
        <dbReference type="ARBA" id="ARBA00009749"/>
    </source>
</evidence>
<proteinExistence type="inferred from homology"/>
<comment type="function">
    <text evidence="9">Acts as a magnesium transporter.</text>
</comment>
<dbReference type="SUPFAM" id="SSF54631">
    <property type="entry name" value="CBS-domain pair"/>
    <property type="match status" value="1"/>
</dbReference>
<dbReference type="InterPro" id="IPR006668">
    <property type="entry name" value="Mg_transptr_MgtE_intracell_dom"/>
</dbReference>
<keyword evidence="6 9" id="KW-1133">Transmembrane helix</keyword>
<evidence type="ECO:0000256" key="6">
    <source>
        <dbReference type="ARBA" id="ARBA00022989"/>
    </source>
</evidence>
<dbReference type="Pfam" id="PF00571">
    <property type="entry name" value="CBS"/>
    <property type="match status" value="2"/>
</dbReference>
<organism evidence="11 12">
    <name type="scientific">Candidatus Mcinerneyibacterium aminivorans</name>
    <dbReference type="NCBI Taxonomy" id="2703815"/>
    <lineage>
        <taxon>Bacteria</taxon>
        <taxon>Candidatus Macinerneyibacteriota</taxon>
        <taxon>Candidatus Mcinerneyibacteria</taxon>
        <taxon>Candidatus Mcinerneyibacteriales</taxon>
        <taxon>Candidatus Mcinerneyibacteriaceae</taxon>
        <taxon>Candidatus Mcinerneyibacterium</taxon>
    </lineage>
</organism>
<dbReference type="EMBL" id="VSIX01000033">
    <property type="protein sequence ID" value="TYB31444.1"/>
    <property type="molecule type" value="Genomic_DNA"/>
</dbReference>
<accession>A0A5D0MCH3</accession>
<dbReference type="SUPFAM" id="SSF158791">
    <property type="entry name" value="MgtE N-terminal domain-like"/>
    <property type="match status" value="1"/>
</dbReference>
<dbReference type="SMART" id="SM00924">
    <property type="entry name" value="MgtE_N"/>
    <property type="match status" value="1"/>
</dbReference>
<dbReference type="SUPFAM" id="SSF161093">
    <property type="entry name" value="MgtE membrane domain-like"/>
    <property type="match status" value="1"/>
</dbReference>
<comment type="subunit">
    <text evidence="9">Homodimer.</text>
</comment>
<feature type="transmembrane region" description="Helical" evidence="9">
    <location>
        <begin position="383"/>
        <end position="409"/>
    </location>
</feature>
<dbReference type="PANTHER" id="PTHR43773:SF1">
    <property type="entry name" value="MAGNESIUM TRANSPORTER MGTE"/>
    <property type="match status" value="1"/>
</dbReference>
<keyword evidence="4 9" id="KW-0812">Transmembrane</keyword>
<dbReference type="InterPro" id="IPR046342">
    <property type="entry name" value="CBS_dom_sf"/>
</dbReference>
<keyword evidence="8" id="KW-0129">CBS domain</keyword>
<dbReference type="GO" id="GO:0005886">
    <property type="term" value="C:plasma membrane"/>
    <property type="evidence" value="ECO:0007669"/>
    <property type="project" value="UniProtKB-SubCell"/>
</dbReference>
<keyword evidence="9" id="KW-0479">Metal-binding</keyword>
<keyword evidence="9" id="KW-1003">Cell membrane</keyword>
<dbReference type="InterPro" id="IPR006667">
    <property type="entry name" value="SLC41_membr_dom"/>
</dbReference>
<dbReference type="Gene3D" id="1.25.60.10">
    <property type="entry name" value="MgtE N-terminal domain-like"/>
    <property type="match status" value="1"/>
</dbReference>
<dbReference type="InterPro" id="IPR000644">
    <property type="entry name" value="CBS_dom"/>
</dbReference>
<feature type="transmembrane region" description="Helical" evidence="9">
    <location>
        <begin position="314"/>
        <end position="335"/>
    </location>
</feature>
<comment type="similarity">
    <text evidence="2 9">Belongs to the SLC41A transporter family.</text>
</comment>
<sequence length="448" mass="50716">MEQEKKENIYILKKLIEKENFRKLKNYSLDNLLDFFNILDDKKVKHFFSKLPLKYKRDIINHSNIHLTTEIINILEEKTDNKIYRIIKKLDLDDIADILLEFNEDKRKNILEFFSRKKKSNLKNLLTYPEDTAGGRMTKDYFITNSAKSVGEVKEILKNTENIHSLLYIYVVDTNKNLEGVLSLHDLLLAKDSDIISDIMTENVISVDAYADQEEVANLIEKYDFFALPVINSHNKLIGMITSDDIIDVIREEELEDVYKAVGIEEEDIYTKNIFSVAKMRLPWLVTTFFGSMFSAFLLSIFKATLQEIVILTSFIPVITAMGGNIGTQTATIIVKGMALGFINFEKLKKTLLRELSVAFIMSIVVAAIISSIAVIWHGKYVLGIILGISMILGITASSFVGTVTPFLMKKFKIDPAIATGPFVTTANDAMGIVIYLSLATVFINSLG</sequence>
<comment type="subcellular location">
    <subcellularLocation>
        <location evidence="9">Cell membrane</location>
        <topology evidence="9">Multi-pass membrane protein</topology>
    </subcellularLocation>
    <subcellularLocation>
        <location evidence="1">Membrane</location>
        <topology evidence="1">Multi-pass membrane protein</topology>
    </subcellularLocation>
</comment>
<protein>
    <recommendedName>
        <fullName evidence="9">Magnesium transporter MgtE</fullName>
    </recommendedName>
</protein>
<evidence type="ECO:0000256" key="3">
    <source>
        <dbReference type="ARBA" id="ARBA00022448"/>
    </source>
</evidence>
<dbReference type="CDD" id="cd04606">
    <property type="entry name" value="CBS_pair_Mg_transporter"/>
    <property type="match status" value="1"/>
</dbReference>
<keyword evidence="3 9" id="KW-0813">Transport</keyword>
<dbReference type="Pfam" id="PF01769">
    <property type="entry name" value="MgtE"/>
    <property type="match status" value="1"/>
</dbReference>
<evidence type="ECO:0000313" key="11">
    <source>
        <dbReference type="EMBL" id="TYB31444.1"/>
    </source>
</evidence>
<evidence type="ECO:0000259" key="10">
    <source>
        <dbReference type="PROSITE" id="PS51371"/>
    </source>
</evidence>
<dbReference type="PANTHER" id="PTHR43773">
    <property type="entry name" value="MAGNESIUM TRANSPORTER MGTE"/>
    <property type="match status" value="1"/>
</dbReference>
<dbReference type="InterPro" id="IPR038076">
    <property type="entry name" value="MgtE_N_sf"/>
</dbReference>
<dbReference type="Proteomes" id="UP000324143">
    <property type="component" value="Unassembled WGS sequence"/>
</dbReference>
<dbReference type="InterPro" id="IPR006669">
    <property type="entry name" value="MgtE_transporter"/>
</dbReference>
<dbReference type="Gene3D" id="1.10.357.20">
    <property type="entry name" value="SLC41 divalent cation transporters, integral membrane domain"/>
    <property type="match status" value="1"/>
</dbReference>
<feature type="transmembrane region" description="Helical" evidence="9">
    <location>
        <begin position="356"/>
        <end position="377"/>
    </location>
</feature>
<evidence type="ECO:0000313" key="12">
    <source>
        <dbReference type="Proteomes" id="UP000324143"/>
    </source>
</evidence>
<evidence type="ECO:0000256" key="7">
    <source>
        <dbReference type="ARBA" id="ARBA00023136"/>
    </source>
</evidence>
<name>A0A5D0MCH3_9BACT</name>
<dbReference type="PROSITE" id="PS51371">
    <property type="entry name" value="CBS"/>
    <property type="match status" value="2"/>
</dbReference>
<feature type="transmembrane region" description="Helical" evidence="9">
    <location>
        <begin position="430"/>
        <end position="447"/>
    </location>
</feature>
<evidence type="ECO:0000256" key="4">
    <source>
        <dbReference type="ARBA" id="ARBA00022692"/>
    </source>
</evidence>
<feature type="transmembrane region" description="Helical" evidence="9">
    <location>
        <begin position="282"/>
        <end position="302"/>
    </location>
</feature>
<dbReference type="GO" id="GO:0046872">
    <property type="term" value="F:metal ion binding"/>
    <property type="evidence" value="ECO:0007669"/>
    <property type="project" value="UniProtKB-KW"/>
</dbReference>
<dbReference type="SMART" id="SM00116">
    <property type="entry name" value="CBS"/>
    <property type="match status" value="2"/>
</dbReference>
<dbReference type="GO" id="GO:0015095">
    <property type="term" value="F:magnesium ion transmembrane transporter activity"/>
    <property type="evidence" value="ECO:0007669"/>
    <property type="project" value="UniProtKB-UniRule"/>
</dbReference>
<dbReference type="InterPro" id="IPR036739">
    <property type="entry name" value="SLC41_membr_dom_sf"/>
</dbReference>
<keyword evidence="12" id="KW-1185">Reference proteome</keyword>
<evidence type="ECO:0000256" key="9">
    <source>
        <dbReference type="RuleBase" id="RU362011"/>
    </source>
</evidence>